<comment type="caution">
    <text evidence="4">The sequence shown here is derived from an EMBL/GenBank/DDBJ whole genome shotgun (WGS) entry which is preliminary data.</text>
</comment>
<keyword evidence="4" id="KW-0378">Hydrolase</keyword>
<dbReference type="EMBL" id="JBHUMY010000015">
    <property type="protein sequence ID" value="MFD2661527.1"/>
    <property type="molecule type" value="Genomic_DNA"/>
</dbReference>
<dbReference type="Gene3D" id="3.20.20.80">
    <property type="entry name" value="Glycosidases"/>
    <property type="match status" value="1"/>
</dbReference>
<dbReference type="RefSeq" id="WP_379274537.1">
    <property type="nucleotide sequence ID" value="NZ_JBHUGT010000020.1"/>
</dbReference>
<dbReference type="PROSITE" id="PS51910">
    <property type="entry name" value="GH18_2"/>
    <property type="match status" value="1"/>
</dbReference>
<dbReference type="SMART" id="SM00636">
    <property type="entry name" value="Glyco_18"/>
    <property type="match status" value="1"/>
</dbReference>
<dbReference type="Proteomes" id="UP001597493">
    <property type="component" value="Unassembled WGS sequence"/>
</dbReference>
<dbReference type="Gene3D" id="3.10.50.10">
    <property type="match status" value="1"/>
</dbReference>
<evidence type="ECO:0000256" key="1">
    <source>
        <dbReference type="SAM" id="Phobius"/>
    </source>
</evidence>
<feature type="domain" description="SH3b" evidence="2">
    <location>
        <begin position="171"/>
        <end position="234"/>
    </location>
</feature>
<dbReference type="InterPro" id="IPR001223">
    <property type="entry name" value="Glyco_hydro18_cat"/>
</dbReference>
<dbReference type="Pfam" id="PF07833">
    <property type="entry name" value="Cu_amine_oxidN1"/>
    <property type="match status" value="1"/>
</dbReference>
<dbReference type="PROSITE" id="PS51781">
    <property type="entry name" value="SH3B"/>
    <property type="match status" value="1"/>
</dbReference>
<dbReference type="InterPro" id="IPR036582">
    <property type="entry name" value="Mao_N_sf"/>
</dbReference>
<dbReference type="InterPro" id="IPR012854">
    <property type="entry name" value="Cu_amine_oxidase-like_N"/>
</dbReference>
<dbReference type="InterPro" id="IPR017853">
    <property type="entry name" value="GH"/>
</dbReference>
<keyword evidence="1" id="KW-0812">Transmembrane</keyword>
<dbReference type="SUPFAM" id="SSF51445">
    <property type="entry name" value="(Trans)glycosidases"/>
    <property type="match status" value="1"/>
</dbReference>
<protein>
    <submittedName>
        <fullName evidence="4">Glycosyl hydrolase family 18 protein</fullName>
    </submittedName>
</protein>
<feature type="domain" description="GH18" evidence="3">
    <location>
        <begin position="244"/>
        <end position="574"/>
    </location>
</feature>
<organism evidence="4 5">
    <name type="scientific">Paenibacillus thailandensis</name>
    <dbReference type="NCBI Taxonomy" id="393250"/>
    <lineage>
        <taxon>Bacteria</taxon>
        <taxon>Bacillati</taxon>
        <taxon>Bacillota</taxon>
        <taxon>Bacilli</taxon>
        <taxon>Bacillales</taxon>
        <taxon>Paenibacillaceae</taxon>
        <taxon>Paenibacillus</taxon>
    </lineage>
</organism>
<name>A0ABW5QYR7_9BACL</name>
<proteinExistence type="predicted"/>
<evidence type="ECO:0000313" key="5">
    <source>
        <dbReference type="Proteomes" id="UP001597493"/>
    </source>
</evidence>
<dbReference type="Gene3D" id="2.30.30.40">
    <property type="entry name" value="SH3 Domains"/>
    <property type="match status" value="1"/>
</dbReference>
<keyword evidence="1" id="KW-0472">Membrane</keyword>
<dbReference type="PANTHER" id="PTHR46066">
    <property type="entry name" value="CHITINASE DOMAIN-CONTAINING PROTEIN 1 FAMILY MEMBER"/>
    <property type="match status" value="1"/>
</dbReference>
<dbReference type="GO" id="GO:0016787">
    <property type="term" value="F:hydrolase activity"/>
    <property type="evidence" value="ECO:0007669"/>
    <property type="project" value="UniProtKB-KW"/>
</dbReference>
<dbReference type="Gene3D" id="3.30.457.10">
    <property type="entry name" value="Copper amine oxidase-like, N-terminal domain"/>
    <property type="match status" value="1"/>
</dbReference>
<evidence type="ECO:0000259" key="3">
    <source>
        <dbReference type="PROSITE" id="PS51910"/>
    </source>
</evidence>
<evidence type="ECO:0000313" key="4">
    <source>
        <dbReference type="EMBL" id="MFD2661527.1"/>
    </source>
</evidence>
<dbReference type="SUPFAM" id="SSF55383">
    <property type="entry name" value="Copper amine oxidase, domain N"/>
    <property type="match status" value="1"/>
</dbReference>
<dbReference type="InterPro" id="IPR029070">
    <property type="entry name" value="Chitinase_insertion_sf"/>
</dbReference>
<feature type="transmembrane region" description="Helical" evidence="1">
    <location>
        <begin position="18"/>
        <end position="36"/>
    </location>
</feature>
<dbReference type="PANTHER" id="PTHR46066:SF2">
    <property type="entry name" value="CHITINASE DOMAIN-CONTAINING PROTEIN 1"/>
    <property type="match status" value="1"/>
</dbReference>
<evidence type="ECO:0000259" key="2">
    <source>
        <dbReference type="PROSITE" id="PS51781"/>
    </source>
</evidence>
<dbReference type="InterPro" id="IPR003646">
    <property type="entry name" value="SH3-like_bac-type"/>
</dbReference>
<accession>A0ABW5QYR7</accession>
<sequence length="576" mass="64092">MYTRIRPRRKRRRAGRHFFVFFLLGLFAVVGWYIYLNYIPNNKIVKPDYPFKHTIMVEGQAAAEGATLRNGEILLPVDVLNEALGPDKPIYYEPDTGSIVMTTSDKVLRLRTESLTATINSKPYQLTVAAEVEDGIVYVPATPLKELYGIDAEYAEQTGIVTLLRAGKAIQLAETKSEEGASIRLGASIREPIVEQVPAGGVIRVWDSGNGWLFVQGPSGNPGYIASKDVTLTAEDVPEEPESNDSFVPWDAKDGPINLTWEAVYNRNPDPAGIPKMEGVNVVSPTWFELQDGKGTVKGKADPAYVRWAHSQGMQVWAVFSNGFEPERTTKALASADTRFYMIQQLVAFAELYKLQGINIDFENVHTSDKQNLVQFVKELTPLLHEQGLVVSIDVTPKSTSEMWSLFLDRAALGKTVDYMMLMAYDEHWASSPTAGSVASLGWTEQSLLRILEEDGVPPEKLILGMPLYTRIWTETKDESGAVKVTSKAVGMEQVRSIIAEKKLKPAYDADSGQNYVEYKEGNALNRIWIEDEVSIKARVALARKYGLAGVATWQRGFQADDIWKTIQEALQGQTK</sequence>
<gene>
    <name evidence="4" type="ORF">ACFSW5_14835</name>
</gene>
<dbReference type="InterPro" id="IPR011583">
    <property type="entry name" value="Chitinase_II/V-like_cat"/>
</dbReference>
<reference evidence="5" key="1">
    <citation type="journal article" date="2019" name="Int. J. Syst. Evol. Microbiol.">
        <title>The Global Catalogue of Microorganisms (GCM) 10K type strain sequencing project: providing services to taxonomists for standard genome sequencing and annotation.</title>
        <authorList>
            <consortium name="The Broad Institute Genomics Platform"/>
            <consortium name="The Broad Institute Genome Sequencing Center for Infectious Disease"/>
            <person name="Wu L."/>
            <person name="Ma J."/>
        </authorList>
    </citation>
    <scope>NUCLEOTIDE SEQUENCE [LARGE SCALE GENOMIC DNA]</scope>
    <source>
        <strain evidence="5">TISTR 1827</strain>
    </source>
</reference>
<keyword evidence="5" id="KW-1185">Reference proteome</keyword>
<dbReference type="Pfam" id="PF00704">
    <property type="entry name" value="Glyco_hydro_18"/>
    <property type="match status" value="1"/>
</dbReference>
<keyword evidence="1" id="KW-1133">Transmembrane helix</keyword>